<dbReference type="Proteomes" id="UP000625711">
    <property type="component" value="Unassembled WGS sequence"/>
</dbReference>
<dbReference type="EMBL" id="JAACXV010000003">
    <property type="protein sequence ID" value="KAF7287757.1"/>
    <property type="molecule type" value="Genomic_DNA"/>
</dbReference>
<dbReference type="InterPro" id="IPR013087">
    <property type="entry name" value="Znf_C2H2_type"/>
</dbReference>
<feature type="domain" description="C2H2-type" evidence="1">
    <location>
        <begin position="9"/>
        <end position="30"/>
    </location>
</feature>
<accession>A0A834J3L3</accession>
<keyword evidence="3" id="KW-1185">Reference proteome</keyword>
<comment type="caution">
    <text evidence="2">The sequence shown here is derived from an EMBL/GenBank/DDBJ whole genome shotgun (WGS) entry which is preliminary data.</text>
</comment>
<organism evidence="2 3">
    <name type="scientific">Rhynchophorus ferrugineus</name>
    <name type="common">Red palm weevil</name>
    <name type="synonym">Curculio ferrugineus</name>
    <dbReference type="NCBI Taxonomy" id="354439"/>
    <lineage>
        <taxon>Eukaryota</taxon>
        <taxon>Metazoa</taxon>
        <taxon>Ecdysozoa</taxon>
        <taxon>Arthropoda</taxon>
        <taxon>Hexapoda</taxon>
        <taxon>Insecta</taxon>
        <taxon>Pterygota</taxon>
        <taxon>Neoptera</taxon>
        <taxon>Endopterygota</taxon>
        <taxon>Coleoptera</taxon>
        <taxon>Polyphaga</taxon>
        <taxon>Cucujiformia</taxon>
        <taxon>Curculionidae</taxon>
        <taxon>Dryophthorinae</taxon>
        <taxon>Rhynchophorus</taxon>
    </lineage>
</organism>
<evidence type="ECO:0000313" key="2">
    <source>
        <dbReference type="EMBL" id="KAF7287757.1"/>
    </source>
</evidence>
<dbReference type="AlphaFoldDB" id="A0A834J3L3"/>
<proteinExistence type="predicted"/>
<name>A0A834J3L3_RHYFE</name>
<dbReference type="OrthoDB" id="8122210at2759"/>
<sequence length="72" mass="8602">MRGYESNNCRLCEKTFCCENCRVKHETIVHKIFPNCDICVYGQFTFGNLDDHSLKHLEDCHLPLHCVYWKHQ</sequence>
<reference evidence="2" key="1">
    <citation type="submission" date="2020-08" db="EMBL/GenBank/DDBJ databases">
        <title>Genome sequencing and assembly of the red palm weevil Rhynchophorus ferrugineus.</title>
        <authorList>
            <person name="Dias G.B."/>
            <person name="Bergman C.M."/>
            <person name="Manee M."/>
        </authorList>
    </citation>
    <scope>NUCLEOTIDE SEQUENCE</scope>
    <source>
        <strain evidence="2">AA-2017</strain>
        <tissue evidence="2">Whole larva</tissue>
    </source>
</reference>
<gene>
    <name evidence="2" type="ORF">GWI33_003391</name>
</gene>
<dbReference type="PROSITE" id="PS00028">
    <property type="entry name" value="ZINC_FINGER_C2H2_1"/>
    <property type="match status" value="1"/>
</dbReference>
<evidence type="ECO:0000313" key="3">
    <source>
        <dbReference type="Proteomes" id="UP000625711"/>
    </source>
</evidence>
<protein>
    <recommendedName>
        <fullName evidence="1">C2H2-type domain-containing protein</fullName>
    </recommendedName>
</protein>
<evidence type="ECO:0000259" key="1">
    <source>
        <dbReference type="PROSITE" id="PS00028"/>
    </source>
</evidence>